<accession>X0X0M3</accession>
<reference evidence="1" key="1">
    <citation type="journal article" date="2014" name="Front. Microbiol.">
        <title>High frequency of phylogenetically diverse reductive dehalogenase-homologous genes in deep subseafloor sedimentary metagenomes.</title>
        <authorList>
            <person name="Kawai M."/>
            <person name="Futagami T."/>
            <person name="Toyoda A."/>
            <person name="Takaki Y."/>
            <person name="Nishi S."/>
            <person name="Hori S."/>
            <person name="Arai W."/>
            <person name="Tsubouchi T."/>
            <person name="Morono Y."/>
            <person name="Uchiyama I."/>
            <person name="Ito T."/>
            <person name="Fujiyama A."/>
            <person name="Inagaki F."/>
            <person name="Takami H."/>
        </authorList>
    </citation>
    <scope>NUCLEOTIDE SEQUENCE</scope>
    <source>
        <strain evidence="1">Expedition CK06-06</strain>
    </source>
</reference>
<feature type="non-terminal residue" evidence="1">
    <location>
        <position position="195"/>
    </location>
</feature>
<protein>
    <recommendedName>
        <fullName evidence="2">Calcineurin-like phosphoesterase domain-containing protein</fullName>
    </recommendedName>
</protein>
<dbReference type="AlphaFoldDB" id="X0X0M3"/>
<proteinExistence type="predicted"/>
<name>X0X0M3_9ZZZZ</name>
<comment type="caution">
    <text evidence="1">The sequence shown here is derived from an EMBL/GenBank/DDBJ whole genome shotgun (WGS) entry which is preliminary data.</text>
</comment>
<evidence type="ECO:0008006" key="2">
    <source>
        <dbReference type="Google" id="ProtNLM"/>
    </source>
</evidence>
<dbReference type="EMBL" id="BARS01034112">
    <property type="protein sequence ID" value="GAG18551.1"/>
    <property type="molecule type" value="Genomic_DNA"/>
</dbReference>
<evidence type="ECO:0000313" key="1">
    <source>
        <dbReference type="EMBL" id="GAG18551.1"/>
    </source>
</evidence>
<organism evidence="1">
    <name type="scientific">marine sediment metagenome</name>
    <dbReference type="NCBI Taxonomy" id="412755"/>
    <lineage>
        <taxon>unclassified sequences</taxon>
        <taxon>metagenomes</taxon>
        <taxon>ecological metagenomes</taxon>
    </lineage>
</organism>
<sequence length="195" mass="22114">MALLYLHRRFDGNATAAAEFLGFATRDPVHKAWAKLGLAALGRDKPRHGWHKYEEKSVAKWREEYVALSRQQEQALVYDWKLPAKEKVGVLIIIADLHCQSVSCDYSRFLDLRDWIASQKTVRWALGGDTFDVRTKSSVGSTREEFCPLRVAMDLLVEDLKPIANKGIAVFAGNHEARILKVEDIEFCPAEDLAE</sequence>
<gene>
    <name evidence="1" type="ORF">S01H1_52748</name>
</gene>